<dbReference type="PANTHER" id="PTHR31088:SF6">
    <property type="entry name" value="PHAGE SHOCK PROTEIN A"/>
    <property type="match status" value="1"/>
</dbReference>
<evidence type="ECO:0000256" key="1">
    <source>
        <dbReference type="ARBA" id="ARBA00043985"/>
    </source>
</evidence>
<dbReference type="eggNOG" id="COG1842">
    <property type="taxonomic scope" value="Bacteria"/>
</dbReference>
<dbReference type="PATRIC" id="fig|649747.3.peg.2019"/>
<dbReference type="Pfam" id="PF04012">
    <property type="entry name" value="PspA_IM30"/>
    <property type="match status" value="1"/>
</dbReference>
<sequence length="237" mass="26941">MVARKKLALFKEEVQMSLFKRLRDLTLSNIYALVEKAEDPVKLLDQYIRDMVTDVEEAEKAVAAQIAIEKKFKILYEEQAALVQKRTEQAEKAVQADKIDLARRALEDKKVADQKAEEYKTAYEQNKAAAEQLRSKLSEMQKQVNEMKNKRETLVARANAAKAQTQINKAMAGFGTDTAKAGLKRMEEKVLEMESRAEASNELSAKEKSLDDEFAALDKDQDVEDELAALMKKHQKQ</sequence>
<dbReference type="InterPro" id="IPR007157">
    <property type="entry name" value="PspA_VIPP1"/>
</dbReference>
<dbReference type="EMBL" id="AWSJ01000140">
    <property type="protein sequence ID" value="ERI09712.1"/>
    <property type="molecule type" value="Genomic_DNA"/>
</dbReference>
<dbReference type="STRING" id="649747.HMPREF0083_02226"/>
<dbReference type="Proteomes" id="UP000016511">
    <property type="component" value="Unassembled WGS sequence"/>
</dbReference>
<reference evidence="3 4" key="1">
    <citation type="submission" date="2013-08" db="EMBL/GenBank/DDBJ databases">
        <authorList>
            <person name="Weinstock G."/>
            <person name="Sodergren E."/>
            <person name="Wylie T."/>
            <person name="Fulton L."/>
            <person name="Fulton R."/>
            <person name="Fronick C."/>
            <person name="O'Laughlin M."/>
            <person name="Godfrey J."/>
            <person name="Miner T."/>
            <person name="Herter B."/>
            <person name="Appelbaum E."/>
            <person name="Cordes M."/>
            <person name="Lek S."/>
            <person name="Wollam A."/>
            <person name="Pepin K.H."/>
            <person name="Palsikar V.B."/>
            <person name="Mitreva M."/>
            <person name="Wilson R.K."/>
        </authorList>
    </citation>
    <scope>NUCLEOTIDE SEQUENCE [LARGE SCALE GENOMIC DNA]</scope>
    <source>
        <strain evidence="3 4">ATCC 12856</strain>
    </source>
</reference>
<gene>
    <name evidence="3" type="ORF">HMPREF0083_02226</name>
</gene>
<organism evidence="3 4">
    <name type="scientific">Aneurinibacillus aneurinilyticus ATCC 12856</name>
    <dbReference type="NCBI Taxonomy" id="649747"/>
    <lineage>
        <taxon>Bacteria</taxon>
        <taxon>Bacillati</taxon>
        <taxon>Bacillota</taxon>
        <taxon>Bacilli</taxon>
        <taxon>Bacillales</taxon>
        <taxon>Paenibacillaceae</taxon>
        <taxon>Aneurinibacillus group</taxon>
        <taxon>Aneurinibacillus</taxon>
    </lineage>
</organism>
<evidence type="ECO:0000313" key="3">
    <source>
        <dbReference type="EMBL" id="ERI09712.1"/>
    </source>
</evidence>
<dbReference type="AlphaFoldDB" id="U1YC90"/>
<proteinExistence type="inferred from homology"/>
<name>U1YC90_ANEAE</name>
<protein>
    <submittedName>
        <fullName evidence="3">PspA/IM30 family protein</fullName>
    </submittedName>
</protein>
<comment type="similarity">
    <text evidence="1">Belongs to the PspA/Vipp/IM30 family.</text>
</comment>
<dbReference type="PANTHER" id="PTHR31088">
    <property type="entry name" value="MEMBRANE-ASSOCIATED PROTEIN VIPP1, CHLOROPLASTIC"/>
    <property type="match status" value="1"/>
</dbReference>
<accession>U1YC90</accession>
<feature type="coiled-coil region" evidence="2">
    <location>
        <begin position="116"/>
        <end position="203"/>
    </location>
</feature>
<keyword evidence="2" id="KW-0175">Coiled coil</keyword>
<dbReference type="HOGENOM" id="CLU_056466_4_1_9"/>
<evidence type="ECO:0000256" key="2">
    <source>
        <dbReference type="SAM" id="Coils"/>
    </source>
</evidence>
<keyword evidence="4" id="KW-1185">Reference proteome</keyword>
<evidence type="ECO:0000313" key="4">
    <source>
        <dbReference type="Proteomes" id="UP000016511"/>
    </source>
</evidence>
<comment type="caution">
    <text evidence="3">The sequence shown here is derived from an EMBL/GenBank/DDBJ whole genome shotgun (WGS) entry which is preliminary data.</text>
</comment>